<organism evidence="2 3">
    <name type="scientific">Enterocloster citroniae</name>
    <dbReference type="NCBI Taxonomy" id="358743"/>
    <lineage>
        <taxon>Bacteria</taxon>
        <taxon>Bacillati</taxon>
        <taxon>Bacillota</taxon>
        <taxon>Clostridia</taxon>
        <taxon>Lachnospirales</taxon>
        <taxon>Lachnospiraceae</taxon>
        <taxon>Enterocloster</taxon>
    </lineage>
</organism>
<gene>
    <name evidence="2" type="ORF">GPL26_20675</name>
</gene>
<feature type="transmembrane region" description="Helical" evidence="1">
    <location>
        <begin position="69"/>
        <end position="89"/>
    </location>
</feature>
<accession>A0AA41K7I6</accession>
<proteinExistence type="predicted"/>
<keyword evidence="1" id="KW-0812">Transmembrane</keyword>
<protein>
    <submittedName>
        <fullName evidence="2">Uncharacterized protein</fullName>
    </submittedName>
</protein>
<keyword evidence="1" id="KW-1133">Transmembrane helix</keyword>
<evidence type="ECO:0000313" key="2">
    <source>
        <dbReference type="EMBL" id="MBT9812038.1"/>
    </source>
</evidence>
<comment type="caution">
    <text evidence="2">The sequence shown here is derived from an EMBL/GenBank/DDBJ whole genome shotgun (WGS) entry which is preliminary data.</text>
</comment>
<keyword evidence="1" id="KW-0472">Membrane</keyword>
<evidence type="ECO:0000256" key="1">
    <source>
        <dbReference type="SAM" id="Phobius"/>
    </source>
</evidence>
<dbReference type="AlphaFoldDB" id="A0AA41K7I6"/>
<reference evidence="2" key="1">
    <citation type="journal article" date="2021" name="Gut Microbes">
        <title>A synthetic consortium of 100 gut commensals modulates the composition and function in a colon model of the microbiome of elderly subjects.</title>
        <authorList>
            <person name="Perez M."/>
            <person name="Ntemiri A."/>
            <person name="Tan H."/>
            <person name="Harris H.M.B."/>
            <person name="Roager H.M."/>
            <person name="Ribiere C."/>
            <person name="O'Toole P.W."/>
        </authorList>
    </citation>
    <scope>NUCLEOTIDE SEQUENCE</scope>
    <source>
        <strain evidence="2">MCC335</strain>
    </source>
</reference>
<evidence type="ECO:0000313" key="3">
    <source>
        <dbReference type="Proteomes" id="UP000708338"/>
    </source>
</evidence>
<feature type="transmembrane region" description="Helical" evidence="1">
    <location>
        <begin position="44"/>
        <end position="62"/>
    </location>
</feature>
<dbReference type="RefSeq" id="WP_117450484.1">
    <property type="nucleotide sequence ID" value="NZ_CABJDD010000002.1"/>
</dbReference>
<dbReference type="Proteomes" id="UP000708338">
    <property type="component" value="Unassembled WGS sequence"/>
</dbReference>
<sequence length="108" mass="12331">MNINVMMQYMSYLLVAVGLMAFLVSVITQVIKAWPGLDRLPTSAVVIVLSLVLCPVAFLALMEWKKQPITWWMIFGCMIAAFVVALVSMDGWERLKEIWERTGYKKSE</sequence>
<dbReference type="EMBL" id="WQPS01000043">
    <property type="protein sequence ID" value="MBT9812038.1"/>
    <property type="molecule type" value="Genomic_DNA"/>
</dbReference>
<name>A0AA41K7I6_9FIRM</name>